<dbReference type="AlphaFoldDB" id="A0A310SC90"/>
<reference evidence="2 3" key="1">
    <citation type="submission" date="2015-07" db="EMBL/GenBank/DDBJ databases">
        <title>The genome of Eufriesea mexicana.</title>
        <authorList>
            <person name="Pan H."/>
            <person name="Kapheim K."/>
        </authorList>
    </citation>
    <scope>NUCLEOTIDE SEQUENCE [LARGE SCALE GENOMIC DNA]</scope>
    <source>
        <strain evidence="2">0111107269</strain>
        <tissue evidence="2">Whole body</tissue>
    </source>
</reference>
<evidence type="ECO:0000313" key="3">
    <source>
        <dbReference type="Proteomes" id="UP000250275"/>
    </source>
</evidence>
<feature type="compositionally biased region" description="Polar residues" evidence="1">
    <location>
        <begin position="102"/>
        <end position="120"/>
    </location>
</feature>
<dbReference type="InterPro" id="IPR039310">
    <property type="entry name" value="UBALD1/2"/>
</dbReference>
<sequence length="151" mass="16165">MVYPNERDTCSGNCGYYFPIVFVSNHSVFSLRHLFGWPSVGCAASGIRGPPRILASDDREFLARASVPEEVITPCNTPATPPNFPDALLAFSKMSAGDKTPSGMSPSQNGLHQNSMQTGMAAQHHGGRCSVTGNAQQQTQSQQLGLGEPQR</sequence>
<dbReference type="EMBL" id="KQ761402">
    <property type="protein sequence ID" value="OAD57577.1"/>
    <property type="molecule type" value="Genomic_DNA"/>
</dbReference>
<keyword evidence="3" id="KW-1185">Reference proteome</keyword>
<proteinExistence type="predicted"/>
<evidence type="ECO:0000256" key="1">
    <source>
        <dbReference type="SAM" id="MobiDB-lite"/>
    </source>
</evidence>
<protein>
    <submittedName>
        <fullName evidence="2">Uncharacterized protein</fullName>
    </submittedName>
</protein>
<name>A0A310SC90_9HYME</name>
<evidence type="ECO:0000313" key="2">
    <source>
        <dbReference type="EMBL" id="OAD57577.1"/>
    </source>
</evidence>
<dbReference type="Proteomes" id="UP000250275">
    <property type="component" value="Unassembled WGS sequence"/>
</dbReference>
<accession>A0A310SC90</accession>
<dbReference type="OrthoDB" id="6093553at2759"/>
<dbReference type="PANTHER" id="PTHR31993">
    <property type="entry name" value="UBA-LIKE DOMAIN-CONTAINING PROTEIN 2"/>
    <property type="match status" value="1"/>
</dbReference>
<dbReference type="PANTHER" id="PTHR31993:SF4">
    <property type="entry name" value="UBA-LIKE DOMAIN-CONTAINING PROTEIN"/>
    <property type="match status" value="1"/>
</dbReference>
<gene>
    <name evidence="2" type="ORF">WN48_01755</name>
</gene>
<organism evidence="2 3">
    <name type="scientific">Eufriesea mexicana</name>
    <dbReference type="NCBI Taxonomy" id="516756"/>
    <lineage>
        <taxon>Eukaryota</taxon>
        <taxon>Metazoa</taxon>
        <taxon>Ecdysozoa</taxon>
        <taxon>Arthropoda</taxon>
        <taxon>Hexapoda</taxon>
        <taxon>Insecta</taxon>
        <taxon>Pterygota</taxon>
        <taxon>Neoptera</taxon>
        <taxon>Endopterygota</taxon>
        <taxon>Hymenoptera</taxon>
        <taxon>Apocrita</taxon>
        <taxon>Aculeata</taxon>
        <taxon>Apoidea</taxon>
        <taxon>Anthophila</taxon>
        <taxon>Apidae</taxon>
        <taxon>Eufriesea</taxon>
    </lineage>
</organism>
<feature type="region of interest" description="Disordered" evidence="1">
    <location>
        <begin position="95"/>
        <end position="151"/>
    </location>
</feature>